<protein>
    <recommendedName>
        <fullName evidence="3">DUF4397 domain-containing protein</fullName>
    </recommendedName>
</protein>
<proteinExistence type="predicted"/>
<dbReference type="PROSITE" id="PS51257">
    <property type="entry name" value="PROKAR_LIPOPROTEIN"/>
    <property type="match status" value="1"/>
</dbReference>
<gene>
    <name evidence="1" type="ORF">OO017_05595</name>
</gene>
<evidence type="ECO:0000313" key="1">
    <source>
        <dbReference type="EMBL" id="MCX2739411.1"/>
    </source>
</evidence>
<comment type="caution">
    <text evidence="1">The sequence shown here is derived from an EMBL/GenBank/DDBJ whole genome shotgun (WGS) entry which is preliminary data.</text>
</comment>
<organism evidence="1 2">
    <name type="scientific">Pontibacter anaerobius</name>
    <dbReference type="NCBI Taxonomy" id="2993940"/>
    <lineage>
        <taxon>Bacteria</taxon>
        <taxon>Pseudomonadati</taxon>
        <taxon>Bacteroidota</taxon>
        <taxon>Cytophagia</taxon>
        <taxon>Cytophagales</taxon>
        <taxon>Hymenobacteraceae</taxon>
        <taxon>Pontibacter</taxon>
    </lineage>
</organism>
<evidence type="ECO:0008006" key="3">
    <source>
        <dbReference type="Google" id="ProtNLM"/>
    </source>
</evidence>
<dbReference type="RefSeq" id="WP_266051469.1">
    <property type="nucleotide sequence ID" value="NZ_JAPFQO010000002.1"/>
</dbReference>
<reference evidence="1 2" key="1">
    <citation type="submission" date="2022-11" db="EMBL/GenBank/DDBJ databases">
        <title>The characterization of three novel Bacteroidetes species and genomic analysis of their roles in tidal elemental geochemical cycles.</title>
        <authorList>
            <person name="Ma K.-J."/>
        </authorList>
    </citation>
    <scope>NUCLEOTIDE SEQUENCE [LARGE SCALE GENOMIC DNA]</scope>
    <source>
        <strain evidence="1 2">M82</strain>
    </source>
</reference>
<dbReference type="Proteomes" id="UP001207228">
    <property type="component" value="Unassembled WGS sequence"/>
</dbReference>
<accession>A0ABT3RD11</accession>
<evidence type="ECO:0000313" key="2">
    <source>
        <dbReference type="Proteomes" id="UP001207228"/>
    </source>
</evidence>
<sequence length="298" mass="31142">MTKFKIFRSGLTTTVFVAAMMLSSCEKELDSANLNGSSLSEANAAAETAQSIMVDIQVDAPAIDGEGTWYFDNTAAAAYFTGGTPQNRNTAVQRQKCIFFNGGTLEAVRVGQTWVYPISTDPVAPKTAWYLVYPLGGGSSTSDVTLDVMIAAQSVVINKGKAKYSFTLLDEAGIARISDLKVTVTGQDDVLDPAFNVNVGNETNNCLADMFYTANAGIFGRATGSLLTDMTMGEILANNAFGSTAACGNAAVAKLDQLSYSLPAGVYTITVSGTVKGNAGMAATPFEVTQVVAVGDCN</sequence>
<name>A0ABT3RD11_9BACT</name>
<keyword evidence="2" id="KW-1185">Reference proteome</keyword>
<dbReference type="EMBL" id="JAPFQO010000002">
    <property type="protein sequence ID" value="MCX2739411.1"/>
    <property type="molecule type" value="Genomic_DNA"/>
</dbReference>